<reference evidence="2 3" key="1">
    <citation type="submission" date="2023-08" db="EMBL/GenBank/DDBJ databases">
        <title>A Necator americanus chromosomal reference genome.</title>
        <authorList>
            <person name="Ilik V."/>
            <person name="Petrzelkova K.J."/>
            <person name="Pardy F."/>
            <person name="Fuh T."/>
            <person name="Niatou-Singa F.S."/>
            <person name="Gouil Q."/>
            <person name="Baker L."/>
            <person name="Ritchie M.E."/>
            <person name="Jex A.R."/>
            <person name="Gazzola D."/>
            <person name="Li H."/>
            <person name="Toshio Fujiwara R."/>
            <person name="Zhan B."/>
            <person name="Aroian R.V."/>
            <person name="Pafco B."/>
            <person name="Schwarz E.M."/>
        </authorList>
    </citation>
    <scope>NUCLEOTIDE SEQUENCE [LARGE SCALE GENOMIC DNA]</scope>
    <source>
        <strain evidence="2 3">Aroian</strain>
        <tissue evidence="2">Whole animal</tissue>
    </source>
</reference>
<sequence>MIVNTKKQRIYLKNLFPTYISFCRPLPPSILAENGKTQETEHRFYVMSSSSDNSEAQLSDESTDEDGYAKILDDNQDINPPFKQYEVVGGLRRTNACSDLLNQSFRCIQDNYTQFFVMPLPENLLIKSVTLPTKFIPVCTSTPIRRCVSDNPVVSTSGSNLHFWRLEVKRMSVPRSKPPPLPIEESDEDNLVVVDGKEQEFWELEIPRDEKLDAENASLYSDEPTLVLKEDPVQNLNETFIEEVTIYVDSDVESTANRTFIVDPSTAFLLNEIFMSKRTDVFVGILEDMPFISSLQSAFRKITTSPKKDRRGSLLEPPFLPIPCSPEQRENFYVIDESFTTLSINDGLEMDKTYYENETFTMYTSDASFFRGKNVSKRKRSISDVERSMSSPEAVPPMTKLTALPTRLLQCDNEPNYSPPAKRAPILRRFRTRVATPPYRPPEVPPVSEDDQSQYLNTMFTHDEPSPITSPRKCINFQKSA</sequence>
<dbReference type="Proteomes" id="UP001303046">
    <property type="component" value="Unassembled WGS sequence"/>
</dbReference>
<keyword evidence="3" id="KW-1185">Reference proteome</keyword>
<evidence type="ECO:0000313" key="3">
    <source>
        <dbReference type="Proteomes" id="UP001303046"/>
    </source>
</evidence>
<comment type="caution">
    <text evidence="2">The sequence shown here is derived from an EMBL/GenBank/DDBJ whole genome shotgun (WGS) entry which is preliminary data.</text>
</comment>
<name>A0ABR1BPS4_NECAM</name>
<organism evidence="2 3">
    <name type="scientific">Necator americanus</name>
    <name type="common">Human hookworm</name>
    <dbReference type="NCBI Taxonomy" id="51031"/>
    <lineage>
        <taxon>Eukaryota</taxon>
        <taxon>Metazoa</taxon>
        <taxon>Ecdysozoa</taxon>
        <taxon>Nematoda</taxon>
        <taxon>Chromadorea</taxon>
        <taxon>Rhabditida</taxon>
        <taxon>Rhabditina</taxon>
        <taxon>Rhabditomorpha</taxon>
        <taxon>Strongyloidea</taxon>
        <taxon>Ancylostomatidae</taxon>
        <taxon>Bunostominae</taxon>
        <taxon>Necator</taxon>
    </lineage>
</organism>
<dbReference type="EMBL" id="JAVFWL010000001">
    <property type="protein sequence ID" value="KAK6727302.1"/>
    <property type="molecule type" value="Genomic_DNA"/>
</dbReference>
<accession>A0ABR1BPS4</accession>
<gene>
    <name evidence="2" type="primary">Necator_chrI.g1293</name>
    <name evidence="2" type="ORF">RB195_005167</name>
</gene>
<evidence type="ECO:0000256" key="1">
    <source>
        <dbReference type="SAM" id="MobiDB-lite"/>
    </source>
</evidence>
<protein>
    <submittedName>
        <fullName evidence="2">Uncharacterized protein</fullName>
    </submittedName>
</protein>
<evidence type="ECO:0000313" key="2">
    <source>
        <dbReference type="EMBL" id="KAK6727302.1"/>
    </source>
</evidence>
<feature type="region of interest" description="Disordered" evidence="1">
    <location>
        <begin position="460"/>
        <end position="481"/>
    </location>
</feature>
<proteinExistence type="predicted"/>